<reference evidence="2" key="1">
    <citation type="submission" date="2016-10" db="EMBL/GenBank/DDBJ databases">
        <authorList>
            <person name="Varghese N."/>
        </authorList>
    </citation>
    <scope>NUCLEOTIDE SEQUENCE</scope>
</reference>
<evidence type="ECO:0000313" key="2">
    <source>
        <dbReference type="EMBL" id="ASF00269.1"/>
    </source>
</evidence>
<protein>
    <submittedName>
        <fullName evidence="2">Uncharacterized protein</fullName>
    </submittedName>
</protein>
<proteinExistence type="predicted"/>
<sequence length="169" mass="18909">MDKFREGEDNPFDAPVAGQGLTDEPGNYPWEHPPQFTDTDEAAEFVWDRLHRPEFAEQVLAMLDAGIPVEALGRIIIFNGFMEGKWNPDVAFIIAEPVMKMIATMGLTAGIEKIKMSMSDITNNKQIQSIVRTKVNAEETAEAAKGVKEDIKKIEKKGLMAKPNQEEME</sequence>
<reference evidence="2" key="2">
    <citation type="journal article" date="2017" name="Nat. Commun.">
        <title>Single-virus genomics reveals hidden cosmopolitan and abundant viruses.</title>
        <authorList>
            <person name="Martinez-Hernandez F."/>
            <person name="Fornas O."/>
            <person name="Lluesma Gomez M."/>
            <person name="Bolduc B."/>
            <person name="de la Cruz Pena M.J."/>
            <person name="Martinez J.M."/>
            <person name="Anton J."/>
            <person name="Gasol J.M."/>
            <person name="Rosselli R."/>
            <person name="Rodriguez-Valera F."/>
            <person name="Sullivan M.B."/>
            <person name="Acinas S.G."/>
            <person name="Martinez-Garcia M."/>
        </authorList>
    </citation>
    <scope>NUCLEOTIDE SEQUENCE</scope>
</reference>
<accession>A0A218MLX8</accession>
<feature type="region of interest" description="Disordered" evidence="1">
    <location>
        <begin position="1"/>
        <end position="31"/>
    </location>
</feature>
<name>A0A218MLX8_9VIRU</name>
<dbReference type="EMBL" id="KY052824">
    <property type="protein sequence ID" value="ASF00269.1"/>
    <property type="molecule type" value="Genomic_DNA"/>
</dbReference>
<evidence type="ECO:0000256" key="1">
    <source>
        <dbReference type="SAM" id="MobiDB-lite"/>
    </source>
</evidence>
<organism evidence="2">
    <name type="scientific">uncultured virus</name>
    <dbReference type="NCBI Taxonomy" id="340016"/>
    <lineage>
        <taxon>Viruses</taxon>
        <taxon>environmental samples</taxon>
    </lineage>
</organism>